<evidence type="ECO:0000256" key="2">
    <source>
        <dbReference type="ARBA" id="ARBA00005300"/>
    </source>
</evidence>
<feature type="domain" description="Ribonuclease H1 N-terminal" evidence="9">
    <location>
        <begin position="427"/>
        <end position="469"/>
    </location>
</feature>
<gene>
    <name evidence="10" type="ORF">GN244_ATG17871</name>
    <name evidence="11" type="ORF">GN958_ATG19520</name>
</gene>
<feature type="domain" description="Ribonuclease H1 N-terminal" evidence="9">
    <location>
        <begin position="91"/>
        <end position="133"/>
    </location>
</feature>
<dbReference type="InterPro" id="IPR037056">
    <property type="entry name" value="RNase_H1_N_sf"/>
</dbReference>
<dbReference type="InterPro" id="IPR009027">
    <property type="entry name" value="Ribosomal_bL9/RNase_H1_N"/>
</dbReference>
<keyword evidence="5" id="KW-0479">Metal-binding</keyword>
<dbReference type="PANTHER" id="PTHR10642:SF26">
    <property type="entry name" value="RIBONUCLEASE H1"/>
    <property type="match status" value="1"/>
</dbReference>
<keyword evidence="7" id="KW-0378">Hydrolase</keyword>
<dbReference type="EMBL" id="WSZM01000692">
    <property type="protein sequence ID" value="KAF4030378.1"/>
    <property type="molecule type" value="Genomic_DNA"/>
</dbReference>
<dbReference type="PANTHER" id="PTHR10642">
    <property type="entry name" value="RIBONUCLEASE H1"/>
    <property type="match status" value="1"/>
</dbReference>
<keyword evidence="4" id="KW-0540">Nuclease</keyword>
<dbReference type="InterPro" id="IPR011320">
    <property type="entry name" value="RNase_H1_N"/>
</dbReference>
<evidence type="ECO:0000256" key="3">
    <source>
        <dbReference type="ARBA" id="ARBA00012180"/>
    </source>
</evidence>
<evidence type="ECO:0000256" key="4">
    <source>
        <dbReference type="ARBA" id="ARBA00022722"/>
    </source>
</evidence>
<feature type="domain" description="Ribonuclease H1 N-terminal" evidence="9">
    <location>
        <begin position="358"/>
        <end position="400"/>
    </location>
</feature>
<feature type="domain" description="Ribonuclease H1 N-terminal" evidence="9">
    <location>
        <begin position="20"/>
        <end position="62"/>
    </location>
</feature>
<dbReference type="Gene3D" id="3.40.970.10">
    <property type="entry name" value="Ribonuclease H1, N-terminal domain"/>
    <property type="match status" value="7"/>
</dbReference>
<evidence type="ECO:0000256" key="8">
    <source>
        <dbReference type="ARBA" id="ARBA00022842"/>
    </source>
</evidence>
<proteinExistence type="inferred from homology"/>
<evidence type="ECO:0000259" key="9">
    <source>
        <dbReference type="Pfam" id="PF01693"/>
    </source>
</evidence>
<dbReference type="FunFam" id="3.40.970.10:FF:000001">
    <property type="entry name" value="Ribonuclease H1"/>
    <property type="match status" value="4"/>
</dbReference>
<comment type="caution">
    <text evidence="10">The sequence shown here is derived from an EMBL/GenBank/DDBJ whole genome shotgun (WGS) entry which is preliminary data.</text>
</comment>
<evidence type="ECO:0000256" key="7">
    <source>
        <dbReference type="ARBA" id="ARBA00022801"/>
    </source>
</evidence>
<protein>
    <recommendedName>
        <fullName evidence="3">ribonuclease H</fullName>
        <ecNumber evidence="3">3.1.26.4</ecNumber>
    </recommendedName>
</protein>
<comment type="similarity">
    <text evidence="2">Belongs to the RNase H family.</text>
</comment>
<evidence type="ECO:0000256" key="5">
    <source>
        <dbReference type="ARBA" id="ARBA00022723"/>
    </source>
</evidence>
<feature type="domain" description="Ribonuclease H1 N-terminal" evidence="9">
    <location>
        <begin position="291"/>
        <end position="333"/>
    </location>
</feature>
<keyword evidence="12" id="KW-1185">Reference proteome</keyword>
<dbReference type="Pfam" id="PF01693">
    <property type="entry name" value="Cauli_VI"/>
    <property type="match status" value="7"/>
</dbReference>
<feature type="domain" description="Ribonuclease H1 N-terminal" evidence="9">
    <location>
        <begin position="224"/>
        <end position="266"/>
    </location>
</feature>
<dbReference type="Proteomes" id="UP000602510">
    <property type="component" value="Unassembled WGS sequence"/>
</dbReference>
<name>A0A833W573_PHYIN</name>
<evidence type="ECO:0000256" key="1">
    <source>
        <dbReference type="ARBA" id="ARBA00001946"/>
    </source>
</evidence>
<evidence type="ECO:0000313" key="11">
    <source>
        <dbReference type="EMBL" id="KAF4131265.1"/>
    </source>
</evidence>
<dbReference type="SUPFAM" id="SSF55658">
    <property type="entry name" value="L9 N-domain-like"/>
    <property type="match status" value="7"/>
</dbReference>
<keyword evidence="6" id="KW-0255">Endonuclease</keyword>
<feature type="domain" description="Ribonuclease H1 N-terminal" evidence="9">
    <location>
        <begin position="159"/>
        <end position="201"/>
    </location>
</feature>
<evidence type="ECO:0000313" key="10">
    <source>
        <dbReference type="EMBL" id="KAF4030378.1"/>
    </source>
</evidence>
<dbReference type="EMBL" id="JAACNO010002742">
    <property type="protein sequence ID" value="KAF4131265.1"/>
    <property type="molecule type" value="Genomic_DNA"/>
</dbReference>
<dbReference type="GO" id="GO:0046872">
    <property type="term" value="F:metal ion binding"/>
    <property type="evidence" value="ECO:0007669"/>
    <property type="project" value="UniProtKB-KW"/>
</dbReference>
<reference evidence="10" key="1">
    <citation type="submission" date="2020-04" db="EMBL/GenBank/DDBJ databases">
        <title>Hybrid Assembly of Korean Phytophthora infestans isolates.</title>
        <authorList>
            <person name="Prokchorchik M."/>
            <person name="Lee Y."/>
            <person name="Seo J."/>
            <person name="Cho J.-H."/>
            <person name="Park Y.-E."/>
            <person name="Jang D.-C."/>
            <person name="Im J.-S."/>
            <person name="Choi J.-G."/>
            <person name="Park H.-J."/>
            <person name="Lee G.-B."/>
            <person name="Lee Y.-G."/>
            <person name="Hong S.-Y."/>
            <person name="Cho K."/>
            <person name="Sohn K.H."/>
        </authorList>
    </citation>
    <scope>NUCLEOTIDE SEQUENCE</scope>
    <source>
        <strain evidence="10">KR_1_A1</strain>
        <strain evidence="11">KR_2_A2</strain>
    </source>
</reference>
<dbReference type="InterPro" id="IPR050092">
    <property type="entry name" value="RNase_H"/>
</dbReference>
<dbReference type="AlphaFoldDB" id="A0A833W573"/>
<dbReference type="GO" id="GO:0043137">
    <property type="term" value="P:DNA replication, removal of RNA primer"/>
    <property type="evidence" value="ECO:0007669"/>
    <property type="project" value="TreeGrafter"/>
</dbReference>
<comment type="cofactor">
    <cofactor evidence="1">
        <name>Mg(2+)</name>
        <dbReference type="ChEBI" id="CHEBI:18420"/>
    </cofactor>
</comment>
<evidence type="ECO:0000256" key="6">
    <source>
        <dbReference type="ARBA" id="ARBA00022759"/>
    </source>
</evidence>
<dbReference type="GO" id="GO:0004523">
    <property type="term" value="F:RNA-DNA hybrid ribonuclease activity"/>
    <property type="evidence" value="ECO:0007669"/>
    <property type="project" value="UniProtKB-EC"/>
</dbReference>
<organism evidence="10 12">
    <name type="scientific">Phytophthora infestans</name>
    <name type="common">Potato late blight agent</name>
    <name type="synonym">Botrytis infestans</name>
    <dbReference type="NCBI Taxonomy" id="4787"/>
    <lineage>
        <taxon>Eukaryota</taxon>
        <taxon>Sar</taxon>
        <taxon>Stramenopiles</taxon>
        <taxon>Oomycota</taxon>
        <taxon>Peronosporomycetes</taxon>
        <taxon>Peronosporales</taxon>
        <taxon>Peronosporaceae</taxon>
        <taxon>Phytophthora</taxon>
    </lineage>
</organism>
<sequence length="477" mass="55952">MGWYEYDSDNGYEYFEPSEYYAVAIGRNPGIYTTQDEAVEQISAFPGYRMRKFEDYEDARDYLIDFEVFCDSETEGSDQEDEDELESDEWFYAVAVGRSTGVFLNLDNAESQILGYPSARMDQFLDYEDAERFVENNHVFTIEEEEKTEKPENKRKSWFYAVAVGRSTGIFMSSVEALEHVHGFPGFKMKKFREYEEAEEYLAFNQVDSSGEEYETESEEETWYYAVAIGRCTGIYMDWEVAKLQVHGFSGSRMKKFLDHDEALKYLSENRQNFGEEEEEKSEEVEEETWYYAVAVGRRVGIYTDHQSAIDQVHGYSNFRMRKFLDYGNALEYLASFSEEEEDSEEESEPEPEEAEWYYAVAAGRSPGIYKNHEDAMEQVHCYSGFRMKKFQDYDQAQEYIDFNQVYSSSEDCVSDEETDGGEETWYYAVAVGRSTGVYTNWQTARNQVHGYSGNRMKKFLEYDQAVDYIDVYHRWG</sequence>
<keyword evidence="8" id="KW-0460">Magnesium</keyword>
<dbReference type="Proteomes" id="UP000704712">
    <property type="component" value="Unassembled WGS sequence"/>
</dbReference>
<accession>A0A833W573</accession>
<evidence type="ECO:0000313" key="12">
    <source>
        <dbReference type="Proteomes" id="UP000602510"/>
    </source>
</evidence>
<dbReference type="EC" id="3.1.26.4" evidence="3"/>